<dbReference type="Proteomes" id="UP000054007">
    <property type="component" value="Unassembled WGS sequence"/>
</dbReference>
<sequence length="358" mass="38805">MLSRLSGLLGHSQQSDGKQDPSFDKLKTAAVPVSEAECRGCGDPCEEGHESYGSRFSVDMTSQMLGSVKRYRRQVYISTGKTDWERKVHDVPGSLASLLGHVHATSHSNATSAHDVATSSSSAPPKSSGVSGIYASSSERKVDALNGSHCTISDDPDLQTVLVFPDYKVVANVPETQEGAQKLWDETLDPHLGLVGASPQGSTLRTWAIPYSCVILLCSHKKRDKRCAIAAAKLEHEFTNNMGSKGWTIDTQLEHPTDEPLEAIDAEARETRILSRLKELPNEKRALIVQVSHIGGHKYAGNVIIYTPQGAGVWYGRVTTHEVNAIVEQTIEGGKILPNLLRGGINISRPGCSSLNDW</sequence>
<accession>A0A0D7B4H8</accession>
<dbReference type="OrthoDB" id="10253744at2759"/>
<reference evidence="2 3" key="1">
    <citation type="journal article" date="2015" name="Fungal Genet. Biol.">
        <title>Evolution of novel wood decay mechanisms in Agaricales revealed by the genome sequences of Fistulina hepatica and Cylindrobasidium torrendii.</title>
        <authorList>
            <person name="Floudas D."/>
            <person name="Held B.W."/>
            <person name="Riley R."/>
            <person name="Nagy L.G."/>
            <person name="Koehler G."/>
            <person name="Ransdell A.S."/>
            <person name="Younus H."/>
            <person name="Chow J."/>
            <person name="Chiniquy J."/>
            <person name="Lipzen A."/>
            <person name="Tritt A."/>
            <person name="Sun H."/>
            <person name="Haridas S."/>
            <person name="LaButti K."/>
            <person name="Ohm R.A."/>
            <person name="Kues U."/>
            <person name="Blanchette R.A."/>
            <person name="Grigoriev I.V."/>
            <person name="Minto R.E."/>
            <person name="Hibbett D.S."/>
        </authorList>
    </citation>
    <scope>NUCLEOTIDE SEQUENCE [LARGE SCALE GENOMIC DNA]</scope>
    <source>
        <strain evidence="2 3">FP15055 ss-10</strain>
    </source>
</reference>
<feature type="region of interest" description="Disordered" evidence="1">
    <location>
        <begin position="1"/>
        <end position="23"/>
    </location>
</feature>
<proteinExistence type="predicted"/>
<evidence type="ECO:0000313" key="2">
    <source>
        <dbReference type="EMBL" id="KIY64421.1"/>
    </source>
</evidence>
<dbReference type="PANTHER" id="PTHR31902:SF14">
    <property type="entry name" value="ACTIN PATCHES DISTAL PROTEIN 1"/>
    <property type="match status" value="1"/>
</dbReference>
<protein>
    <recommendedName>
        <fullName evidence="4">Sucraseferredoxin-like protein</fullName>
    </recommendedName>
</protein>
<dbReference type="STRING" id="1314674.A0A0D7B4H8"/>
<evidence type="ECO:0008006" key="4">
    <source>
        <dbReference type="Google" id="ProtNLM"/>
    </source>
</evidence>
<dbReference type="InterPro" id="IPR009737">
    <property type="entry name" value="Aim32/Apd1-like"/>
</dbReference>
<gene>
    <name evidence="2" type="ORF">CYLTODRAFT_380915</name>
</gene>
<dbReference type="SUPFAM" id="SSF52833">
    <property type="entry name" value="Thioredoxin-like"/>
    <property type="match status" value="1"/>
</dbReference>
<feature type="compositionally biased region" description="Low complexity" evidence="1">
    <location>
        <begin position="116"/>
        <end position="133"/>
    </location>
</feature>
<keyword evidence="3" id="KW-1185">Reference proteome</keyword>
<dbReference type="Pfam" id="PF06999">
    <property type="entry name" value="Suc_Fer-like"/>
    <property type="match status" value="1"/>
</dbReference>
<dbReference type="PANTHER" id="PTHR31902">
    <property type="entry name" value="ACTIN PATCHES DISTAL PROTEIN 1"/>
    <property type="match status" value="1"/>
</dbReference>
<name>A0A0D7B4H8_9AGAR</name>
<dbReference type="EMBL" id="KN880636">
    <property type="protein sequence ID" value="KIY64421.1"/>
    <property type="molecule type" value="Genomic_DNA"/>
</dbReference>
<evidence type="ECO:0000256" key="1">
    <source>
        <dbReference type="SAM" id="MobiDB-lite"/>
    </source>
</evidence>
<organism evidence="2 3">
    <name type="scientific">Cylindrobasidium torrendii FP15055 ss-10</name>
    <dbReference type="NCBI Taxonomy" id="1314674"/>
    <lineage>
        <taxon>Eukaryota</taxon>
        <taxon>Fungi</taxon>
        <taxon>Dikarya</taxon>
        <taxon>Basidiomycota</taxon>
        <taxon>Agaricomycotina</taxon>
        <taxon>Agaricomycetes</taxon>
        <taxon>Agaricomycetidae</taxon>
        <taxon>Agaricales</taxon>
        <taxon>Marasmiineae</taxon>
        <taxon>Physalacriaceae</taxon>
        <taxon>Cylindrobasidium</taxon>
    </lineage>
</organism>
<feature type="region of interest" description="Disordered" evidence="1">
    <location>
        <begin position="109"/>
        <end position="133"/>
    </location>
</feature>
<dbReference type="AlphaFoldDB" id="A0A0D7B4H8"/>
<dbReference type="CDD" id="cd03062">
    <property type="entry name" value="TRX_Fd_Sucrase"/>
    <property type="match status" value="1"/>
</dbReference>
<evidence type="ECO:0000313" key="3">
    <source>
        <dbReference type="Proteomes" id="UP000054007"/>
    </source>
</evidence>
<dbReference type="InterPro" id="IPR036249">
    <property type="entry name" value="Thioredoxin-like_sf"/>
</dbReference>
<dbReference type="Gene3D" id="3.40.30.10">
    <property type="entry name" value="Glutaredoxin"/>
    <property type="match status" value="1"/>
</dbReference>